<dbReference type="OrthoDB" id="9803749at2"/>
<comment type="similarity">
    <text evidence="1">Belongs to the ArsC family.</text>
</comment>
<dbReference type="Pfam" id="PF03960">
    <property type="entry name" value="ArsC"/>
    <property type="match status" value="1"/>
</dbReference>
<proteinExistence type="inferred from homology"/>
<name>A0A1L5F7X9_CLOKL</name>
<dbReference type="EMBL" id="CP018335">
    <property type="protein sequence ID" value="APM39083.1"/>
    <property type="molecule type" value="Genomic_DNA"/>
</dbReference>
<evidence type="ECO:0000256" key="1">
    <source>
        <dbReference type="PROSITE-ProRule" id="PRU01282"/>
    </source>
</evidence>
<evidence type="ECO:0000313" key="3">
    <source>
        <dbReference type="Proteomes" id="UP000184604"/>
    </source>
</evidence>
<reference evidence="2 3" key="1">
    <citation type="submission" date="2016-12" db="EMBL/GenBank/DDBJ databases">
        <title>Complete genome sequence of Clostridium kluyveri JZZ isolated from the pit mud of a Chinese flavor liquor-making factory.</title>
        <authorList>
            <person name="Wang Y."/>
        </authorList>
    </citation>
    <scope>NUCLEOTIDE SEQUENCE [LARGE SCALE GENOMIC DNA]</scope>
    <source>
        <strain evidence="2 3">JZZ</strain>
    </source>
</reference>
<dbReference type="InterPro" id="IPR006660">
    <property type="entry name" value="Arsenate_reductase-like"/>
</dbReference>
<sequence>MNIQIFGTKKCFDTKKAERYFKERKIKYQFIDLNQKGLSKGELESVKASVGLNNLINVKAKEYKTLNMDKIRSSSVREEMLLNNPRLYETPIVRNGKQATVGYDSEVWENWE</sequence>
<dbReference type="AlphaFoldDB" id="A0A1L5F7X9"/>
<dbReference type="InterPro" id="IPR036249">
    <property type="entry name" value="Thioredoxin-like_sf"/>
</dbReference>
<dbReference type="CDD" id="cd02977">
    <property type="entry name" value="ArsC_family"/>
    <property type="match status" value="1"/>
</dbReference>
<dbReference type="Gene3D" id="3.40.30.10">
    <property type="entry name" value="Glutaredoxin"/>
    <property type="match status" value="1"/>
</dbReference>
<dbReference type="PANTHER" id="PTHR30041:SF8">
    <property type="entry name" value="PROTEIN YFFB"/>
    <property type="match status" value="1"/>
</dbReference>
<dbReference type="Proteomes" id="UP000184604">
    <property type="component" value="Chromosome"/>
</dbReference>
<dbReference type="RefSeq" id="WP_073538721.1">
    <property type="nucleotide sequence ID" value="NZ_CP018335.1"/>
</dbReference>
<protein>
    <submittedName>
        <fullName evidence="2">ArsC family transcriptional regulator</fullName>
    </submittedName>
</protein>
<dbReference type="PROSITE" id="PS51353">
    <property type="entry name" value="ARSC"/>
    <property type="match status" value="1"/>
</dbReference>
<gene>
    <name evidence="2" type="ORF">BS101_10170</name>
</gene>
<organism evidence="2 3">
    <name type="scientific">Clostridium kluyveri</name>
    <dbReference type="NCBI Taxonomy" id="1534"/>
    <lineage>
        <taxon>Bacteria</taxon>
        <taxon>Bacillati</taxon>
        <taxon>Bacillota</taxon>
        <taxon>Clostridia</taxon>
        <taxon>Eubacteriales</taxon>
        <taxon>Clostridiaceae</taxon>
        <taxon>Clostridium</taxon>
    </lineage>
</organism>
<dbReference type="SUPFAM" id="SSF52833">
    <property type="entry name" value="Thioredoxin-like"/>
    <property type="match status" value="1"/>
</dbReference>
<dbReference type="PANTHER" id="PTHR30041">
    <property type="entry name" value="ARSENATE REDUCTASE"/>
    <property type="match status" value="1"/>
</dbReference>
<accession>A0A1L5F7X9</accession>
<evidence type="ECO:0000313" key="2">
    <source>
        <dbReference type="EMBL" id="APM39083.1"/>
    </source>
</evidence>